<dbReference type="Proteomes" id="UP001316384">
    <property type="component" value="Chromosome"/>
</dbReference>
<reference evidence="2 3" key="1">
    <citation type="submission" date="2022-07" db="EMBL/GenBank/DDBJ databases">
        <title>Novel species in genus cellulomonas.</title>
        <authorList>
            <person name="Ye L."/>
        </authorList>
    </citation>
    <scope>NUCLEOTIDE SEQUENCE [LARGE SCALE GENOMIC DNA]</scope>
    <source>
        <strain evidence="3">zg-B89</strain>
    </source>
</reference>
<protein>
    <submittedName>
        <fullName evidence="2">Uncharacterized protein</fullName>
    </submittedName>
</protein>
<gene>
    <name evidence="2" type="ORF">NP048_00245</name>
</gene>
<evidence type="ECO:0000313" key="2">
    <source>
        <dbReference type="EMBL" id="UUI71944.1"/>
    </source>
</evidence>
<accession>A0ABY5KN80</accession>
<feature type="compositionally biased region" description="Basic and acidic residues" evidence="1">
    <location>
        <begin position="19"/>
        <end position="29"/>
    </location>
</feature>
<name>A0ABY5KN80_9CELL</name>
<sequence>MSSEFQAPVDADESEEELKESAGAERKFDAWSTEPGSLREALVGLEDRTIR</sequence>
<evidence type="ECO:0000256" key="1">
    <source>
        <dbReference type="SAM" id="MobiDB-lite"/>
    </source>
</evidence>
<feature type="region of interest" description="Disordered" evidence="1">
    <location>
        <begin position="1"/>
        <end position="32"/>
    </location>
</feature>
<dbReference type="RefSeq" id="WP_227576976.1">
    <property type="nucleotide sequence ID" value="NZ_CP101987.1"/>
</dbReference>
<organism evidence="2 3">
    <name type="scientific">Cellulomonas xiejunii</name>
    <dbReference type="NCBI Taxonomy" id="2968083"/>
    <lineage>
        <taxon>Bacteria</taxon>
        <taxon>Bacillati</taxon>
        <taxon>Actinomycetota</taxon>
        <taxon>Actinomycetes</taxon>
        <taxon>Micrococcales</taxon>
        <taxon>Cellulomonadaceae</taxon>
        <taxon>Cellulomonas</taxon>
    </lineage>
</organism>
<proteinExistence type="predicted"/>
<evidence type="ECO:0000313" key="3">
    <source>
        <dbReference type="Proteomes" id="UP001316384"/>
    </source>
</evidence>
<dbReference type="EMBL" id="CP101987">
    <property type="protein sequence ID" value="UUI71944.1"/>
    <property type="molecule type" value="Genomic_DNA"/>
</dbReference>
<keyword evidence="3" id="KW-1185">Reference proteome</keyword>